<evidence type="ECO:0000256" key="2">
    <source>
        <dbReference type="ARBA" id="ARBA00022723"/>
    </source>
</evidence>
<dbReference type="PROSITE" id="PS00028">
    <property type="entry name" value="ZINC_FINGER_C2H2_1"/>
    <property type="match status" value="2"/>
</dbReference>
<dbReference type="Proteomes" id="UP000027920">
    <property type="component" value="Unassembled WGS sequence"/>
</dbReference>
<dbReference type="GO" id="GO:0005634">
    <property type="term" value="C:nucleus"/>
    <property type="evidence" value="ECO:0007669"/>
    <property type="project" value="UniProtKB-SubCell"/>
</dbReference>
<dbReference type="SUPFAM" id="SSF57667">
    <property type="entry name" value="beta-beta-alpha zinc fingers"/>
    <property type="match status" value="1"/>
</dbReference>
<dbReference type="AlphaFoldDB" id="A0A072Q5X1"/>
<dbReference type="VEuPathDB" id="FungiDB:A1O9_01272"/>
<keyword evidence="11" id="KW-1185">Reference proteome</keyword>
<keyword evidence="4 7" id="KW-0863">Zinc-finger</keyword>
<name>A0A072Q5X1_9EURO</name>
<feature type="domain" description="C2H2-type" evidence="9">
    <location>
        <begin position="104"/>
        <end position="131"/>
    </location>
</feature>
<dbReference type="STRING" id="1182545.A0A072Q5X1"/>
<protein>
    <recommendedName>
        <fullName evidence="9">C2H2-type domain-containing protein</fullName>
    </recommendedName>
</protein>
<keyword evidence="2" id="KW-0479">Metal-binding</keyword>
<dbReference type="InterPro" id="IPR050527">
    <property type="entry name" value="Snail/Krueppel_Znf"/>
</dbReference>
<evidence type="ECO:0000256" key="7">
    <source>
        <dbReference type="PROSITE-ProRule" id="PRU00042"/>
    </source>
</evidence>
<comment type="subcellular location">
    <subcellularLocation>
        <location evidence="1">Nucleus</location>
    </subcellularLocation>
</comment>
<dbReference type="EMBL" id="AMGV01000001">
    <property type="protein sequence ID" value="KEF63295.1"/>
    <property type="molecule type" value="Genomic_DNA"/>
</dbReference>
<dbReference type="InterPro" id="IPR013087">
    <property type="entry name" value="Znf_C2H2_type"/>
</dbReference>
<dbReference type="Gene3D" id="3.30.160.60">
    <property type="entry name" value="Classic Zinc Finger"/>
    <property type="match status" value="1"/>
</dbReference>
<evidence type="ECO:0000256" key="3">
    <source>
        <dbReference type="ARBA" id="ARBA00022737"/>
    </source>
</evidence>
<evidence type="ECO:0000313" key="11">
    <source>
        <dbReference type="Proteomes" id="UP000027920"/>
    </source>
</evidence>
<reference evidence="10 11" key="1">
    <citation type="submission" date="2013-03" db="EMBL/GenBank/DDBJ databases">
        <title>The Genome Sequence of Exophiala aquamarina CBS 119918.</title>
        <authorList>
            <consortium name="The Broad Institute Genomics Platform"/>
            <person name="Cuomo C."/>
            <person name="de Hoog S."/>
            <person name="Gorbushina A."/>
            <person name="Walker B."/>
            <person name="Young S.K."/>
            <person name="Zeng Q."/>
            <person name="Gargeya S."/>
            <person name="Fitzgerald M."/>
            <person name="Haas B."/>
            <person name="Abouelleil A."/>
            <person name="Allen A.W."/>
            <person name="Alvarado L."/>
            <person name="Arachchi H.M."/>
            <person name="Berlin A.M."/>
            <person name="Chapman S.B."/>
            <person name="Gainer-Dewar J."/>
            <person name="Goldberg J."/>
            <person name="Griggs A."/>
            <person name="Gujja S."/>
            <person name="Hansen M."/>
            <person name="Howarth C."/>
            <person name="Imamovic A."/>
            <person name="Ireland A."/>
            <person name="Larimer J."/>
            <person name="McCowan C."/>
            <person name="Murphy C."/>
            <person name="Pearson M."/>
            <person name="Poon T.W."/>
            <person name="Priest M."/>
            <person name="Roberts A."/>
            <person name="Saif S."/>
            <person name="Shea T."/>
            <person name="Sisk P."/>
            <person name="Sykes S."/>
            <person name="Wortman J."/>
            <person name="Nusbaum C."/>
            <person name="Birren B."/>
        </authorList>
    </citation>
    <scope>NUCLEOTIDE SEQUENCE [LARGE SCALE GENOMIC DNA]</scope>
    <source>
        <strain evidence="10 11">CBS 119918</strain>
    </source>
</reference>
<dbReference type="PANTHER" id="PTHR24388:SF54">
    <property type="entry name" value="PROTEIN ESCARGOT"/>
    <property type="match status" value="1"/>
</dbReference>
<dbReference type="GeneID" id="25276219"/>
<keyword evidence="5" id="KW-0862">Zinc</keyword>
<evidence type="ECO:0000256" key="1">
    <source>
        <dbReference type="ARBA" id="ARBA00004123"/>
    </source>
</evidence>
<accession>A0A072Q5X1</accession>
<dbReference type="HOGENOM" id="CLU_1372225_0_0_1"/>
<dbReference type="GO" id="GO:0000981">
    <property type="term" value="F:DNA-binding transcription factor activity, RNA polymerase II-specific"/>
    <property type="evidence" value="ECO:0007669"/>
    <property type="project" value="TreeGrafter"/>
</dbReference>
<keyword evidence="3" id="KW-0677">Repeat</keyword>
<sequence length="199" mass="22566">MAQQNHHGCVVSAPHQKKPTTSPYSSTFSNASPELASLESTPRRVELDWEILNNPSYLDDYDFDGDFTLFPVDTPMDTYDGMDFFPQLDNIPNTTELSFSDSRHQCGFCSTGFEKRHELNRHLLKHTKPYACTVPGCDASFAEKRGCDRHMKSRHSAKDSIKCRFCKYSSTRADAVQRHLRTQHGVLVRFNLGKSPATT</sequence>
<gene>
    <name evidence="10" type="ORF">A1O9_01272</name>
</gene>
<dbReference type="PROSITE" id="PS50157">
    <property type="entry name" value="ZINC_FINGER_C2H2_2"/>
    <property type="match status" value="2"/>
</dbReference>
<proteinExistence type="predicted"/>
<dbReference type="SMART" id="SM00355">
    <property type="entry name" value="ZnF_C2H2"/>
    <property type="match status" value="3"/>
</dbReference>
<organism evidence="10 11">
    <name type="scientific">Exophiala aquamarina CBS 119918</name>
    <dbReference type="NCBI Taxonomy" id="1182545"/>
    <lineage>
        <taxon>Eukaryota</taxon>
        <taxon>Fungi</taxon>
        <taxon>Dikarya</taxon>
        <taxon>Ascomycota</taxon>
        <taxon>Pezizomycotina</taxon>
        <taxon>Eurotiomycetes</taxon>
        <taxon>Chaetothyriomycetidae</taxon>
        <taxon>Chaetothyriales</taxon>
        <taxon>Herpotrichiellaceae</taxon>
        <taxon>Exophiala</taxon>
    </lineage>
</organism>
<dbReference type="GO" id="GO:0008270">
    <property type="term" value="F:zinc ion binding"/>
    <property type="evidence" value="ECO:0007669"/>
    <property type="project" value="UniProtKB-KW"/>
</dbReference>
<evidence type="ECO:0000256" key="4">
    <source>
        <dbReference type="ARBA" id="ARBA00022771"/>
    </source>
</evidence>
<feature type="region of interest" description="Disordered" evidence="8">
    <location>
        <begin position="1"/>
        <end position="36"/>
    </location>
</feature>
<evidence type="ECO:0000256" key="8">
    <source>
        <dbReference type="SAM" id="MobiDB-lite"/>
    </source>
</evidence>
<evidence type="ECO:0000313" key="10">
    <source>
        <dbReference type="EMBL" id="KEF63295.1"/>
    </source>
</evidence>
<dbReference type="InterPro" id="IPR036236">
    <property type="entry name" value="Znf_C2H2_sf"/>
</dbReference>
<evidence type="ECO:0000256" key="5">
    <source>
        <dbReference type="ARBA" id="ARBA00022833"/>
    </source>
</evidence>
<comment type="caution">
    <text evidence="10">The sequence shown here is derived from an EMBL/GenBank/DDBJ whole genome shotgun (WGS) entry which is preliminary data.</text>
</comment>
<keyword evidence="6" id="KW-0539">Nucleus</keyword>
<dbReference type="RefSeq" id="XP_013265885.1">
    <property type="nucleotide sequence ID" value="XM_013410431.1"/>
</dbReference>
<dbReference type="PANTHER" id="PTHR24388">
    <property type="entry name" value="ZINC FINGER PROTEIN"/>
    <property type="match status" value="1"/>
</dbReference>
<dbReference type="GO" id="GO:0000978">
    <property type="term" value="F:RNA polymerase II cis-regulatory region sequence-specific DNA binding"/>
    <property type="evidence" value="ECO:0007669"/>
    <property type="project" value="TreeGrafter"/>
</dbReference>
<evidence type="ECO:0000256" key="6">
    <source>
        <dbReference type="ARBA" id="ARBA00023242"/>
    </source>
</evidence>
<evidence type="ECO:0000259" key="9">
    <source>
        <dbReference type="PROSITE" id="PS50157"/>
    </source>
</evidence>
<dbReference type="OrthoDB" id="8922241at2759"/>
<feature type="domain" description="C2H2-type" evidence="9">
    <location>
        <begin position="130"/>
        <end position="160"/>
    </location>
</feature>
<feature type="compositionally biased region" description="Polar residues" evidence="8">
    <location>
        <begin position="19"/>
        <end position="32"/>
    </location>
</feature>